<name>G9NPE5_HYPAI</name>
<dbReference type="AlphaFoldDB" id="G9NPE5"/>
<keyword evidence="2" id="KW-1185">Reference proteome</keyword>
<protein>
    <submittedName>
        <fullName evidence="1">Uncharacterized protein</fullName>
    </submittedName>
</protein>
<reference evidence="1 2" key="1">
    <citation type="journal article" date="2011" name="Genome Biol.">
        <title>Comparative genome sequence analysis underscores mycoparasitism as the ancestral life style of Trichoderma.</title>
        <authorList>
            <person name="Kubicek C.P."/>
            <person name="Herrera-Estrella A."/>
            <person name="Seidl-Seiboth V."/>
            <person name="Martinez D.A."/>
            <person name="Druzhinina I.S."/>
            <person name="Thon M."/>
            <person name="Zeilinger S."/>
            <person name="Casas-Flores S."/>
            <person name="Horwitz B.A."/>
            <person name="Mukherjee P.K."/>
            <person name="Mukherjee M."/>
            <person name="Kredics L."/>
            <person name="Alcaraz L.D."/>
            <person name="Aerts A."/>
            <person name="Antal Z."/>
            <person name="Atanasova L."/>
            <person name="Cervantes-Badillo M.G."/>
            <person name="Challacombe J."/>
            <person name="Chertkov O."/>
            <person name="McCluskey K."/>
            <person name="Coulpier F."/>
            <person name="Deshpande N."/>
            <person name="von Doehren H."/>
            <person name="Ebbole D.J."/>
            <person name="Esquivel-Naranjo E.U."/>
            <person name="Fekete E."/>
            <person name="Flipphi M."/>
            <person name="Glaser F."/>
            <person name="Gomez-Rodriguez E.Y."/>
            <person name="Gruber S."/>
            <person name="Han C."/>
            <person name="Henrissat B."/>
            <person name="Hermosa R."/>
            <person name="Hernandez-Onate M."/>
            <person name="Karaffa L."/>
            <person name="Kosti I."/>
            <person name="Le Crom S."/>
            <person name="Lindquist E."/>
            <person name="Lucas S."/>
            <person name="Luebeck M."/>
            <person name="Luebeck P.S."/>
            <person name="Margeot A."/>
            <person name="Metz B."/>
            <person name="Misra M."/>
            <person name="Nevalainen H."/>
            <person name="Omann M."/>
            <person name="Packer N."/>
            <person name="Perrone G."/>
            <person name="Uresti-Rivera E.E."/>
            <person name="Salamov A."/>
            <person name="Schmoll M."/>
            <person name="Seiboth B."/>
            <person name="Shapiro H."/>
            <person name="Sukno S."/>
            <person name="Tamayo-Ramos J.A."/>
            <person name="Tisch D."/>
            <person name="Wiest A."/>
            <person name="Wilkinson H.H."/>
            <person name="Zhang M."/>
            <person name="Coutinho P.M."/>
            <person name="Kenerley C.M."/>
            <person name="Monte E."/>
            <person name="Baker S.E."/>
            <person name="Grigoriev I.V."/>
        </authorList>
    </citation>
    <scope>NUCLEOTIDE SEQUENCE [LARGE SCALE GENOMIC DNA]</scope>
    <source>
        <strain evidence="2">ATCC 20476 / IMI 206040</strain>
    </source>
</reference>
<dbReference type="GeneID" id="25781131"/>
<proteinExistence type="predicted"/>
<dbReference type="Proteomes" id="UP000005426">
    <property type="component" value="Unassembled WGS sequence"/>
</dbReference>
<dbReference type="KEGG" id="tatv:25781131"/>
<sequence>MSPPHLIAASGGGCHFQCHIATCESKDDSSVTGRNRTSWARGTPFGNKDRAAEFYSAVVSISEWLCPASLDHRLHQYGMECIRGKRQKATAHIERVLRLGMRTSCFVGRHLSRSPIHLSTEGEAEKRLESCWVHRYSIAFSFQICSITRPASLAPWRVCH</sequence>
<dbReference type="HOGENOM" id="CLU_1652383_0_0_1"/>
<evidence type="ECO:0000313" key="1">
    <source>
        <dbReference type="EMBL" id="EHK47416.1"/>
    </source>
</evidence>
<comment type="caution">
    <text evidence="1">The sequence shown here is derived from an EMBL/GenBank/DDBJ whole genome shotgun (WGS) entry which is preliminary data.</text>
</comment>
<dbReference type="RefSeq" id="XP_013945622.1">
    <property type="nucleotide sequence ID" value="XM_014090147.1"/>
</dbReference>
<accession>G9NPE5</accession>
<gene>
    <name evidence="1" type="ORF">TRIATDRAFT_298556</name>
</gene>
<dbReference type="EMBL" id="ABDG02000020">
    <property type="protein sequence ID" value="EHK47416.1"/>
    <property type="molecule type" value="Genomic_DNA"/>
</dbReference>
<organism evidence="1 2">
    <name type="scientific">Hypocrea atroviridis (strain ATCC 20476 / IMI 206040)</name>
    <name type="common">Trichoderma atroviride</name>
    <dbReference type="NCBI Taxonomy" id="452589"/>
    <lineage>
        <taxon>Eukaryota</taxon>
        <taxon>Fungi</taxon>
        <taxon>Dikarya</taxon>
        <taxon>Ascomycota</taxon>
        <taxon>Pezizomycotina</taxon>
        <taxon>Sordariomycetes</taxon>
        <taxon>Hypocreomycetidae</taxon>
        <taxon>Hypocreales</taxon>
        <taxon>Hypocreaceae</taxon>
        <taxon>Trichoderma</taxon>
    </lineage>
</organism>
<evidence type="ECO:0000313" key="2">
    <source>
        <dbReference type="Proteomes" id="UP000005426"/>
    </source>
</evidence>